<dbReference type="InterPro" id="IPR050194">
    <property type="entry name" value="Glycosyltransferase_grp1"/>
</dbReference>
<evidence type="ECO:0000313" key="3">
    <source>
        <dbReference type="EMBL" id="KKS22370.1"/>
    </source>
</evidence>
<evidence type="ECO:0000259" key="1">
    <source>
        <dbReference type="Pfam" id="PF00534"/>
    </source>
</evidence>
<dbReference type="Pfam" id="PF02065">
    <property type="entry name" value="Melibiase"/>
    <property type="match status" value="1"/>
</dbReference>
<accession>A0A0G0XBU3</accession>
<organism evidence="3 4">
    <name type="scientific">candidate division WWE3 bacterium GW2011_GWA1_41_8</name>
    <dbReference type="NCBI Taxonomy" id="1619103"/>
    <lineage>
        <taxon>Bacteria</taxon>
        <taxon>Katanobacteria</taxon>
    </lineage>
</organism>
<dbReference type="Proteomes" id="UP000034920">
    <property type="component" value="Unassembled WGS sequence"/>
</dbReference>
<dbReference type="InterPro" id="IPR001296">
    <property type="entry name" value="Glyco_trans_1"/>
</dbReference>
<dbReference type="GO" id="GO:0016052">
    <property type="term" value="P:carbohydrate catabolic process"/>
    <property type="evidence" value="ECO:0007669"/>
    <property type="project" value="InterPro"/>
</dbReference>
<dbReference type="InterPro" id="IPR028098">
    <property type="entry name" value="Glyco_trans_4-like_N"/>
</dbReference>
<evidence type="ECO:0000313" key="4">
    <source>
        <dbReference type="Proteomes" id="UP000034920"/>
    </source>
</evidence>
<protein>
    <submittedName>
        <fullName evidence="3">Glycosyl transferase group 1</fullName>
    </submittedName>
</protein>
<dbReference type="InterPro" id="IPR017853">
    <property type="entry name" value="GH"/>
</dbReference>
<evidence type="ECO:0000259" key="2">
    <source>
        <dbReference type="Pfam" id="PF13439"/>
    </source>
</evidence>
<dbReference type="GO" id="GO:0016757">
    <property type="term" value="F:glycosyltransferase activity"/>
    <property type="evidence" value="ECO:0007669"/>
    <property type="project" value="InterPro"/>
</dbReference>
<name>A0A0G0XBU3_UNCKA</name>
<dbReference type="EMBL" id="LCCA01000008">
    <property type="protein sequence ID" value="KKS22370.1"/>
    <property type="molecule type" value="Genomic_DNA"/>
</dbReference>
<proteinExistence type="predicted"/>
<reference evidence="3 4" key="1">
    <citation type="journal article" date="2015" name="Nature">
        <title>rRNA introns, odd ribosomes, and small enigmatic genomes across a large radiation of phyla.</title>
        <authorList>
            <person name="Brown C.T."/>
            <person name="Hug L.A."/>
            <person name="Thomas B.C."/>
            <person name="Sharon I."/>
            <person name="Castelle C.J."/>
            <person name="Singh A."/>
            <person name="Wilkins M.J."/>
            <person name="Williams K.H."/>
            <person name="Banfield J.F."/>
        </authorList>
    </citation>
    <scope>NUCLEOTIDE SEQUENCE [LARGE SCALE GENOMIC DNA]</scope>
</reference>
<dbReference type="Pfam" id="PF00534">
    <property type="entry name" value="Glycos_transf_1"/>
    <property type="match status" value="1"/>
</dbReference>
<dbReference type="Gene3D" id="3.40.50.2000">
    <property type="entry name" value="Glycogen Phosphorylase B"/>
    <property type="match status" value="2"/>
</dbReference>
<dbReference type="PANTHER" id="PTHR45947:SF3">
    <property type="entry name" value="SULFOQUINOVOSYL TRANSFERASE SQD2"/>
    <property type="match status" value="1"/>
</dbReference>
<feature type="domain" description="Glycosyl transferase family 1" evidence="1">
    <location>
        <begin position="194"/>
        <end position="349"/>
    </location>
</feature>
<dbReference type="AlphaFoldDB" id="A0A0G0XBU3"/>
<dbReference type="PANTHER" id="PTHR45947">
    <property type="entry name" value="SULFOQUINOVOSYL TRANSFERASE SQD2"/>
    <property type="match status" value="1"/>
</dbReference>
<feature type="domain" description="Glycosyltransferase subfamily 4-like N-terminal" evidence="2">
    <location>
        <begin position="15"/>
        <end position="181"/>
    </location>
</feature>
<dbReference type="SUPFAM" id="SSF51445">
    <property type="entry name" value="(Trans)glycosidases"/>
    <property type="match status" value="1"/>
</dbReference>
<dbReference type="STRING" id="1619103.UU80_C0008G0025"/>
<gene>
    <name evidence="3" type="ORF">UU80_C0008G0025</name>
</gene>
<dbReference type="CDD" id="cd14791">
    <property type="entry name" value="GH36"/>
    <property type="match status" value="1"/>
</dbReference>
<sequence length="757" mass="86924">MKILYLTSTFHPSTNGVAVCVKTTMETLLQKGHEVTVLAPDNSSVKDDSKNVIRYSSVTNPLNTDYPLPIVPINSKIIDLLLNTKYDIVHAHHPFHIAWFADTYAKRYKVPFVFTYHTKYLMYADIYLKFLSKKLRTNIVNFGTDYACKSADLVFAPSTAIKTELINKFPYINVETMPTGVKFPNNITNENNYLRNKLQLDNETKILLSLSRVSKEKNIQLSIESLKNLPTQYHLVIVGSGPDEGNLKQYADNRGVSNRVTFFGRVPHEDVPNLMNSSDIFVSPSITETQGLGLLEAMSFGLPVVSVKTEVSTEWVPFSIGMVTENDSRDFAEGILKVSKNYDENKKCEIKEYASSFTLEKTTDLLLEKYQDVINRKALTIALNNTGWQSWSIDTKPVLKIPARNYPPQRDTYLAPAIQESEEKTNKITGWCSWYAYFDRISEEVIKNQAEFIYKNQEHIPLEYVIVDDGWTKWGDWRSVNSLKFPHGLKQLASEISERNLKPGIWLAPFLVEKDSDTFRDHRDWLVSYQGILSEGFKVTPLLDRLWKYKRYILDIKQQGVREYLYESIHTLIETYGFKLLKLDFLYAPYFDRNLDTKEAGYLIHHFLEELKMRYPDVHINACGIPLVTALGVSDSVRIGPDTVAPYLDGLPLISSYINSLKVEWAVNTINKRHWTSKFWINDPDVFVCRKSLGLSDDIIMRLQNTIIKTNGNILLGDDLTELSDQDYKKYIYPLFAKSDEKITDKLILRPAEVSNV</sequence>
<keyword evidence="3" id="KW-0808">Transferase</keyword>
<dbReference type="SUPFAM" id="SSF53756">
    <property type="entry name" value="UDP-Glycosyltransferase/glycogen phosphorylase"/>
    <property type="match status" value="1"/>
</dbReference>
<dbReference type="Gene3D" id="3.20.20.70">
    <property type="entry name" value="Aldolase class I"/>
    <property type="match status" value="1"/>
</dbReference>
<dbReference type="Pfam" id="PF13439">
    <property type="entry name" value="Glyco_transf_4"/>
    <property type="match status" value="1"/>
</dbReference>
<dbReference type="InterPro" id="IPR002252">
    <property type="entry name" value="Glyco_hydro_36"/>
</dbReference>
<dbReference type="InterPro" id="IPR013785">
    <property type="entry name" value="Aldolase_TIM"/>
</dbReference>
<dbReference type="GO" id="GO:0004557">
    <property type="term" value="F:alpha-galactosidase activity"/>
    <property type="evidence" value="ECO:0007669"/>
    <property type="project" value="InterPro"/>
</dbReference>
<comment type="caution">
    <text evidence="3">The sequence shown here is derived from an EMBL/GenBank/DDBJ whole genome shotgun (WGS) entry which is preliminary data.</text>
</comment>